<protein>
    <submittedName>
        <fullName evidence="1">Uncharacterized protein</fullName>
    </submittedName>
</protein>
<sequence>MSLSNNKITAPVSIDDLKNLFGEGSGDLATLCKSAKINMWAKYKPVDSDNAFLDINTGWKGKRNDCNINYPKATSVYDIKGYYSQADNGFTHRTASAPYRLGDFRGYNHNARSEYLEIGTTSPSAEDAVSISAAYNLQSVDSDWISMKDLLNDGNITYHFGVLLYNNNGNKLQYMRTSDTNTVKFTKVNAGTYTVYPFMSSVAYTSSDFPQLQQGSYIPIPVLQPITLVVKTRTDINASKVTLRQSGLGSATIKNVDSVSHVVSLQLRFSSSKENSSMQVGESILMSNTTLAGGASETVLFKSKMQSGKTYALWLYVDYVLTTKQAVFSQGIID</sequence>
<organism evidence="1">
    <name type="scientific">Siphoviridae sp. ctprd3</name>
    <dbReference type="NCBI Taxonomy" id="2827943"/>
    <lineage>
        <taxon>Viruses</taxon>
        <taxon>Duplodnaviria</taxon>
        <taxon>Heunggongvirae</taxon>
        <taxon>Uroviricota</taxon>
        <taxon>Caudoviricetes</taxon>
    </lineage>
</organism>
<reference evidence="1" key="1">
    <citation type="journal article" date="2021" name="Proc. Natl. Acad. Sci. U.S.A.">
        <title>A Catalog of Tens of Thousands of Viruses from Human Metagenomes Reveals Hidden Associations with Chronic Diseases.</title>
        <authorList>
            <person name="Tisza M.J."/>
            <person name="Buck C.B."/>
        </authorList>
    </citation>
    <scope>NUCLEOTIDE SEQUENCE</scope>
    <source>
        <strain evidence="1">Ctprd3</strain>
    </source>
</reference>
<proteinExistence type="predicted"/>
<accession>A0A8S5TAX8</accession>
<name>A0A8S5TAX8_9CAUD</name>
<evidence type="ECO:0000313" key="1">
    <source>
        <dbReference type="EMBL" id="DAF60143.1"/>
    </source>
</evidence>
<dbReference type="EMBL" id="BK032783">
    <property type="protein sequence ID" value="DAF60143.1"/>
    <property type="molecule type" value="Genomic_DNA"/>
</dbReference>